<evidence type="ECO:0000313" key="2">
    <source>
        <dbReference type="EMBL" id="KJR78361.1"/>
    </source>
</evidence>
<organism evidence="2">
    <name type="scientific">Candidatus Aramenus sulfurataquae</name>
    <dbReference type="NCBI Taxonomy" id="1326980"/>
    <lineage>
        <taxon>Archaea</taxon>
        <taxon>Thermoproteota</taxon>
        <taxon>Thermoprotei</taxon>
        <taxon>Sulfolobales</taxon>
        <taxon>Sulfolobaceae</taxon>
        <taxon>Candidatus Aramenus</taxon>
    </lineage>
</organism>
<comment type="caution">
    <text evidence="2">The sequence shown here is derived from an EMBL/GenBank/DDBJ whole genome shotgun (WGS) entry which is preliminary data.</text>
</comment>
<protein>
    <submittedName>
        <fullName evidence="3">FAD-binding protein</fullName>
    </submittedName>
</protein>
<dbReference type="InterPro" id="IPR016169">
    <property type="entry name" value="FAD-bd_PCMH_sub2"/>
</dbReference>
<dbReference type="EMBL" id="JZWS02000003">
    <property type="protein sequence ID" value="MCL7343877.1"/>
    <property type="molecule type" value="Genomic_DNA"/>
</dbReference>
<gene>
    <name evidence="3" type="ORF">TQ35_004800</name>
    <name evidence="2" type="ORF">TQ35_07680</name>
</gene>
<reference evidence="2" key="1">
    <citation type="submission" date="2015-03" db="EMBL/GenBank/DDBJ databases">
        <title>Metagenome Sequencing of an Archaeal-Dominated Microbial Community from a Hot Spring at the Los Azufres Geothermal Field, Mexico.</title>
        <authorList>
            <person name="Servin-Garciduenas L.E."/>
            <person name="Martinez-Romero E."/>
        </authorList>
    </citation>
    <scope>NUCLEOTIDE SEQUENCE [LARGE SCALE GENOMIC DNA]</scope>
    <source>
        <strain evidence="2">AZ1-454</strain>
    </source>
</reference>
<dbReference type="InterPro" id="IPR006094">
    <property type="entry name" value="Oxid_FAD_bind_N"/>
</dbReference>
<feature type="domain" description="FAD linked oxidase N-terminal" evidence="1">
    <location>
        <begin position="2"/>
        <end position="117"/>
    </location>
</feature>
<dbReference type="Pfam" id="PF01565">
    <property type="entry name" value="FAD_binding_4"/>
    <property type="match status" value="1"/>
</dbReference>
<dbReference type="InterPro" id="IPR036318">
    <property type="entry name" value="FAD-bd_PCMH-like_sf"/>
</dbReference>
<name>A0A0F2LRE3_9CREN</name>
<proteinExistence type="predicted"/>
<accession>A0A0F2LRE3</accession>
<evidence type="ECO:0000313" key="3">
    <source>
        <dbReference type="EMBL" id="MCL7343877.1"/>
    </source>
</evidence>
<sequence>MIRVSSEEELFKEIRSAHLEGRKVSIIGFGNHSHKDKENAISTQGMDHFELKDDYVVALAGASVPKIREEASEKGLLFPSLYDGSVGGMLALNHVSPISFHYGTPKEFTVWCRAITFLGGINWKIFIGSKGKLGAISKAVMRLYQKPRRIVTLEKSYSDARDLVEDFKKGVEDRPIAVLVEYDKEFKLHMTYSNDVEYPGFSKDDGVPVVEEEDKNSYVVRTEGLKEFVELVEKTSPIYAYTVPGTGMSKVYVADEEALKGFEYYPSDSVSEVYLKLKKLLDYKSIFE</sequence>
<reference evidence="3" key="2">
    <citation type="submission" date="2022-05" db="EMBL/GenBank/DDBJ databases">
        <title>Metagenome Sequencing of an Archaeal-Dominated Microbial Community from a Hot Spring at the Los Azufres Geothermal Field, Mexico.</title>
        <authorList>
            <person name="Marin-Paredes R."/>
            <person name="Martinez-Romero E."/>
            <person name="Servin-Garciduenas L.E."/>
        </authorList>
    </citation>
    <scope>NUCLEOTIDE SEQUENCE</scope>
    <source>
        <strain evidence="3">AZ1-454</strain>
    </source>
</reference>
<evidence type="ECO:0000259" key="1">
    <source>
        <dbReference type="Pfam" id="PF01565"/>
    </source>
</evidence>
<dbReference type="AlphaFoldDB" id="A0A0F2LRE3"/>
<dbReference type="EMBL" id="JZWS01000124">
    <property type="protein sequence ID" value="KJR78361.1"/>
    <property type="molecule type" value="Genomic_DNA"/>
</dbReference>
<dbReference type="GO" id="GO:0050660">
    <property type="term" value="F:flavin adenine dinucleotide binding"/>
    <property type="evidence" value="ECO:0007669"/>
    <property type="project" value="InterPro"/>
</dbReference>
<dbReference type="Gene3D" id="3.30.465.10">
    <property type="match status" value="1"/>
</dbReference>
<dbReference type="SUPFAM" id="SSF56176">
    <property type="entry name" value="FAD-binding/transporter-associated domain-like"/>
    <property type="match status" value="1"/>
</dbReference>